<dbReference type="Gene3D" id="1.10.357.10">
    <property type="entry name" value="Tetracycline Repressor, domain 2"/>
    <property type="match status" value="1"/>
</dbReference>
<accession>A0AAD0PWS4</accession>
<dbReference type="AlphaFoldDB" id="A0AAD0PWS4"/>
<dbReference type="Pfam" id="PF09209">
    <property type="entry name" value="CecR_C"/>
    <property type="match status" value="1"/>
</dbReference>
<keyword evidence="6" id="KW-0614">Plasmid</keyword>
<proteinExistence type="predicted"/>
<sequence length="231" mass="25652">MTEVDSKIRRTNRQAYQCGDETRTRIIEAAIDVFATNGFRAATTRQIATKAGVNTPALQYYFENKEGLYRACVEQITEQASDYFKPVLERIQASVLASPNAENAIALFCELQEAIVDRLLTCGGLDDPKRLFMSMSQTGQGLECGFQLMRERVADKIDACAQNLVMIACDLPSESPVVKVKAMTLLGQALIFHVGRHYTQAALNWASITNEEITLLKDVLRQHAVTSLVQS</sequence>
<dbReference type="GeneID" id="39473958"/>
<evidence type="ECO:0000256" key="4">
    <source>
        <dbReference type="PROSITE-ProRule" id="PRU00335"/>
    </source>
</evidence>
<dbReference type="InterPro" id="IPR036271">
    <property type="entry name" value="Tet_transcr_reg_TetR-rel_C_sf"/>
</dbReference>
<dbReference type="InterPro" id="IPR015292">
    <property type="entry name" value="Tscrpt_reg_YbiH_C"/>
</dbReference>
<dbReference type="PANTHER" id="PTHR30055">
    <property type="entry name" value="HTH-TYPE TRANSCRIPTIONAL REGULATOR RUTR"/>
    <property type="match status" value="1"/>
</dbReference>
<organism evidence="6 7">
    <name type="scientific">Pseudomonas amygdali pv. lachrymans str. M301315</name>
    <dbReference type="NCBI Taxonomy" id="629260"/>
    <lineage>
        <taxon>Bacteria</taxon>
        <taxon>Pseudomonadati</taxon>
        <taxon>Pseudomonadota</taxon>
        <taxon>Gammaproteobacteria</taxon>
        <taxon>Pseudomonadales</taxon>
        <taxon>Pseudomonadaceae</taxon>
        <taxon>Pseudomonas</taxon>
        <taxon>Pseudomonas amygdali</taxon>
    </lineage>
</organism>
<evidence type="ECO:0000256" key="1">
    <source>
        <dbReference type="ARBA" id="ARBA00023015"/>
    </source>
</evidence>
<keyword evidence="2 4" id="KW-0238">DNA-binding</keyword>
<dbReference type="EMBL" id="CP031226">
    <property type="protein sequence ID" value="AXH60193.1"/>
    <property type="molecule type" value="Genomic_DNA"/>
</dbReference>
<keyword evidence="1" id="KW-0805">Transcription regulation</keyword>
<dbReference type="Proteomes" id="UP000006426">
    <property type="component" value="Plasmid pmppla107"/>
</dbReference>
<gene>
    <name evidence="6" type="ORF">PLA107_033955</name>
</gene>
<evidence type="ECO:0000256" key="3">
    <source>
        <dbReference type="ARBA" id="ARBA00023163"/>
    </source>
</evidence>
<evidence type="ECO:0000313" key="6">
    <source>
        <dbReference type="EMBL" id="AXH60193.1"/>
    </source>
</evidence>
<dbReference type="InterPro" id="IPR001647">
    <property type="entry name" value="HTH_TetR"/>
</dbReference>
<reference evidence="6 7" key="1">
    <citation type="journal article" date="2011" name="PLoS Pathog.">
        <title>Dynamic evolution of pathogenicity revealed by sequencing and comparative genomics of 19 Pseudomonas syringae isolates.</title>
        <authorList>
            <person name="Baltrus D.A."/>
            <person name="Nishimura M.T."/>
            <person name="Romanchuk A."/>
            <person name="Chang J.H."/>
            <person name="Mukhtar M.S."/>
            <person name="Cherkis K."/>
            <person name="Roach J."/>
            <person name="Grant S.R."/>
            <person name="Jones C.D."/>
            <person name="Dangl J.L."/>
        </authorList>
    </citation>
    <scope>NUCLEOTIDE SEQUENCE [LARGE SCALE GENOMIC DNA]</scope>
    <source>
        <strain evidence="6 7">M301315</strain>
    </source>
</reference>
<evidence type="ECO:0000256" key="2">
    <source>
        <dbReference type="ARBA" id="ARBA00023125"/>
    </source>
</evidence>
<feature type="domain" description="HTH tetR-type" evidence="5">
    <location>
        <begin position="20"/>
        <end position="80"/>
    </location>
</feature>
<name>A0AAD0PWS4_PSEAV</name>
<dbReference type="GO" id="GO:0003700">
    <property type="term" value="F:DNA-binding transcription factor activity"/>
    <property type="evidence" value="ECO:0007669"/>
    <property type="project" value="TreeGrafter"/>
</dbReference>
<dbReference type="InterPro" id="IPR009057">
    <property type="entry name" value="Homeodomain-like_sf"/>
</dbReference>
<dbReference type="Gene3D" id="1.10.10.60">
    <property type="entry name" value="Homeodomain-like"/>
    <property type="match status" value="1"/>
</dbReference>
<dbReference type="GO" id="GO:0000976">
    <property type="term" value="F:transcription cis-regulatory region binding"/>
    <property type="evidence" value="ECO:0007669"/>
    <property type="project" value="TreeGrafter"/>
</dbReference>
<feature type="DNA-binding region" description="H-T-H motif" evidence="4">
    <location>
        <begin position="43"/>
        <end position="62"/>
    </location>
</feature>
<dbReference type="PANTHER" id="PTHR30055:SF234">
    <property type="entry name" value="HTH-TYPE TRANSCRIPTIONAL REGULATOR BETI"/>
    <property type="match status" value="1"/>
</dbReference>
<dbReference type="RefSeq" id="WP_005742697.1">
    <property type="nucleotide sequence ID" value="NZ_CP031226.1"/>
</dbReference>
<dbReference type="Pfam" id="PF00440">
    <property type="entry name" value="TetR_N"/>
    <property type="match status" value="1"/>
</dbReference>
<dbReference type="InterPro" id="IPR050109">
    <property type="entry name" value="HTH-type_TetR-like_transc_reg"/>
</dbReference>
<evidence type="ECO:0000313" key="7">
    <source>
        <dbReference type="Proteomes" id="UP000006426"/>
    </source>
</evidence>
<dbReference type="PROSITE" id="PS50977">
    <property type="entry name" value="HTH_TETR_2"/>
    <property type="match status" value="1"/>
</dbReference>
<protein>
    <submittedName>
        <fullName evidence="6">DUF1956 domain-containing protein</fullName>
    </submittedName>
</protein>
<evidence type="ECO:0000259" key="5">
    <source>
        <dbReference type="PROSITE" id="PS50977"/>
    </source>
</evidence>
<keyword evidence="3" id="KW-0804">Transcription</keyword>
<dbReference type="PRINTS" id="PR00455">
    <property type="entry name" value="HTHTETR"/>
</dbReference>
<geneLocation type="plasmid" evidence="7">
    <name>pmppla107</name>
</geneLocation>
<dbReference type="SUPFAM" id="SSF46689">
    <property type="entry name" value="Homeodomain-like"/>
    <property type="match status" value="1"/>
</dbReference>
<dbReference type="SUPFAM" id="SSF48498">
    <property type="entry name" value="Tetracyclin repressor-like, C-terminal domain"/>
    <property type="match status" value="1"/>
</dbReference>